<dbReference type="Proteomes" id="UP000887013">
    <property type="component" value="Unassembled WGS sequence"/>
</dbReference>
<keyword evidence="2" id="KW-1185">Reference proteome</keyword>
<comment type="caution">
    <text evidence="1">The sequence shown here is derived from an EMBL/GenBank/DDBJ whole genome shotgun (WGS) entry which is preliminary data.</text>
</comment>
<gene>
    <name evidence="1" type="ORF">NPIL_49201</name>
</gene>
<evidence type="ECO:0000313" key="2">
    <source>
        <dbReference type="Proteomes" id="UP000887013"/>
    </source>
</evidence>
<proteinExistence type="predicted"/>
<accession>A0A8X6I9G5</accession>
<reference evidence="1" key="1">
    <citation type="submission" date="2020-08" db="EMBL/GenBank/DDBJ databases">
        <title>Multicomponent nature underlies the extraordinary mechanical properties of spider dragline silk.</title>
        <authorList>
            <person name="Kono N."/>
            <person name="Nakamura H."/>
            <person name="Mori M."/>
            <person name="Yoshida Y."/>
            <person name="Ohtoshi R."/>
            <person name="Malay A.D."/>
            <person name="Moran D.A.P."/>
            <person name="Tomita M."/>
            <person name="Numata K."/>
            <person name="Arakawa K."/>
        </authorList>
    </citation>
    <scope>NUCLEOTIDE SEQUENCE</scope>
</reference>
<dbReference type="EMBL" id="BMAW01088650">
    <property type="protein sequence ID" value="GFS35874.1"/>
    <property type="molecule type" value="Genomic_DNA"/>
</dbReference>
<protein>
    <submittedName>
        <fullName evidence="1">Uncharacterized protein</fullName>
    </submittedName>
</protein>
<dbReference type="AlphaFoldDB" id="A0A8X6I9G5"/>
<evidence type="ECO:0000313" key="1">
    <source>
        <dbReference type="EMBL" id="GFS35874.1"/>
    </source>
</evidence>
<name>A0A8X6I9G5_NEPPI</name>
<organism evidence="1 2">
    <name type="scientific">Nephila pilipes</name>
    <name type="common">Giant wood spider</name>
    <name type="synonym">Nephila maculata</name>
    <dbReference type="NCBI Taxonomy" id="299642"/>
    <lineage>
        <taxon>Eukaryota</taxon>
        <taxon>Metazoa</taxon>
        <taxon>Ecdysozoa</taxon>
        <taxon>Arthropoda</taxon>
        <taxon>Chelicerata</taxon>
        <taxon>Arachnida</taxon>
        <taxon>Araneae</taxon>
        <taxon>Araneomorphae</taxon>
        <taxon>Entelegynae</taxon>
        <taxon>Araneoidea</taxon>
        <taxon>Nephilidae</taxon>
        <taxon>Nephila</taxon>
    </lineage>
</organism>
<sequence length="66" mass="7424">MSSTDGAAADIPRCYTVGRERDALRFASRQLQLTFSSREGDACDVRESQYIANEDLKYKIHGIIQV</sequence>